<sequence>MQLQPLLALAALAATGVNGQWNQAWCDTDRINSIVDVVATEKSCNALTGSTDARLTKGTTFKGDPDALCISNGGEIDGPAWKASCTANGAKESGRGQES</sequence>
<protein>
    <recommendedName>
        <fullName evidence="4">Cyanovirin-N domain-containing protein</fullName>
    </recommendedName>
</protein>
<dbReference type="EMBL" id="CAJVRM010000117">
    <property type="protein sequence ID" value="CAG8974896.1"/>
    <property type="molecule type" value="Genomic_DNA"/>
</dbReference>
<gene>
    <name evidence="2" type="ORF">HYALB_00006679</name>
</gene>
<keyword evidence="1" id="KW-0732">Signal</keyword>
<feature type="chain" id="PRO_5040371784" description="Cyanovirin-N domain-containing protein" evidence="1">
    <location>
        <begin position="20"/>
        <end position="99"/>
    </location>
</feature>
<dbReference type="AlphaFoldDB" id="A0A9N9Q5X7"/>
<reference evidence="2" key="1">
    <citation type="submission" date="2021-07" db="EMBL/GenBank/DDBJ databases">
        <authorList>
            <person name="Durling M."/>
        </authorList>
    </citation>
    <scope>NUCLEOTIDE SEQUENCE</scope>
</reference>
<evidence type="ECO:0000256" key="1">
    <source>
        <dbReference type="SAM" id="SignalP"/>
    </source>
</evidence>
<dbReference type="Proteomes" id="UP000701801">
    <property type="component" value="Unassembled WGS sequence"/>
</dbReference>
<proteinExistence type="predicted"/>
<evidence type="ECO:0000313" key="3">
    <source>
        <dbReference type="Proteomes" id="UP000701801"/>
    </source>
</evidence>
<evidence type="ECO:0000313" key="2">
    <source>
        <dbReference type="EMBL" id="CAG8974896.1"/>
    </source>
</evidence>
<keyword evidence="3" id="KW-1185">Reference proteome</keyword>
<accession>A0A9N9Q5X7</accession>
<organism evidence="2 3">
    <name type="scientific">Hymenoscyphus albidus</name>
    <dbReference type="NCBI Taxonomy" id="595503"/>
    <lineage>
        <taxon>Eukaryota</taxon>
        <taxon>Fungi</taxon>
        <taxon>Dikarya</taxon>
        <taxon>Ascomycota</taxon>
        <taxon>Pezizomycotina</taxon>
        <taxon>Leotiomycetes</taxon>
        <taxon>Helotiales</taxon>
        <taxon>Helotiaceae</taxon>
        <taxon>Hymenoscyphus</taxon>
    </lineage>
</organism>
<evidence type="ECO:0008006" key="4">
    <source>
        <dbReference type="Google" id="ProtNLM"/>
    </source>
</evidence>
<feature type="signal peptide" evidence="1">
    <location>
        <begin position="1"/>
        <end position="19"/>
    </location>
</feature>
<comment type="caution">
    <text evidence="2">The sequence shown here is derived from an EMBL/GenBank/DDBJ whole genome shotgun (WGS) entry which is preliminary data.</text>
</comment>
<name>A0A9N9Q5X7_9HELO</name>